<evidence type="ECO:0000313" key="3">
    <source>
        <dbReference type="Proteomes" id="UP000293162"/>
    </source>
</evidence>
<gene>
    <name evidence="2" type="ORF">EWM59_22450</name>
</gene>
<evidence type="ECO:0000256" key="1">
    <source>
        <dbReference type="SAM" id="SignalP"/>
    </source>
</evidence>
<feature type="chain" id="PRO_5020408460" evidence="1">
    <location>
        <begin position="31"/>
        <end position="252"/>
    </location>
</feature>
<dbReference type="AlphaFoldDB" id="A0A4Q5LUI3"/>
<accession>A0A4Q5LUI3</accession>
<name>A0A4Q5LUI3_9BACT</name>
<keyword evidence="3" id="KW-1185">Reference proteome</keyword>
<dbReference type="RefSeq" id="WP_130023498.1">
    <property type="nucleotide sequence ID" value="NZ_SEWF01000047.1"/>
</dbReference>
<reference evidence="2 3" key="1">
    <citation type="submission" date="2019-02" db="EMBL/GenBank/DDBJ databases">
        <title>Bacterial novel species Emticicia sp. 17J42-9 isolated from soil.</title>
        <authorList>
            <person name="Jung H.-Y."/>
        </authorList>
    </citation>
    <scope>NUCLEOTIDE SEQUENCE [LARGE SCALE GENOMIC DNA]</scope>
    <source>
        <strain evidence="2 3">17J42-9</strain>
    </source>
</reference>
<keyword evidence="1" id="KW-0732">Signal</keyword>
<comment type="caution">
    <text evidence="2">The sequence shown here is derived from an EMBL/GenBank/DDBJ whole genome shotgun (WGS) entry which is preliminary data.</text>
</comment>
<organism evidence="2 3">
    <name type="scientific">Emticicia agri</name>
    <dbReference type="NCBI Taxonomy" id="2492393"/>
    <lineage>
        <taxon>Bacteria</taxon>
        <taxon>Pseudomonadati</taxon>
        <taxon>Bacteroidota</taxon>
        <taxon>Cytophagia</taxon>
        <taxon>Cytophagales</taxon>
        <taxon>Leadbetterellaceae</taxon>
        <taxon>Emticicia</taxon>
    </lineage>
</organism>
<feature type="signal peptide" evidence="1">
    <location>
        <begin position="1"/>
        <end position="30"/>
    </location>
</feature>
<evidence type="ECO:0000313" key="2">
    <source>
        <dbReference type="EMBL" id="RYU93341.1"/>
    </source>
</evidence>
<dbReference type="Proteomes" id="UP000293162">
    <property type="component" value="Unassembled WGS sequence"/>
</dbReference>
<protein>
    <submittedName>
        <fullName evidence="2">Uncharacterized protein</fullName>
    </submittedName>
</protein>
<dbReference type="EMBL" id="SEWF01000047">
    <property type="protein sequence ID" value="RYU93341.1"/>
    <property type="molecule type" value="Genomic_DNA"/>
</dbReference>
<proteinExistence type="predicted"/>
<sequence>MKQKAARLKMKKLPLILLILFPLLCKSQNATINKYFDAGIPTLNKSWTAQEYVNAINLLDKLAKEGTLALPSTKNETKDLFFKISNFENYWFFKSEVIGYQDKMTFLLMVQKPLLTLYFTYISSAKEINGVIDYSTEMVSLQLIAIKLTDLQIEYTEKFIVANPNLTKIQQDGLQKMKTGLNTFISGNIATLKDEYIYYLEDDICRLSKVFFDFYRKNRLPIDEISRNEFDKNIKLMGETHKLACVKNLAKL</sequence>